<dbReference type="CDD" id="cd07085">
    <property type="entry name" value="ALDH_F6_MMSDH"/>
    <property type="match status" value="1"/>
</dbReference>
<dbReference type="OrthoDB" id="9812625at2"/>
<evidence type="ECO:0000256" key="3">
    <source>
        <dbReference type="ARBA" id="ARBA00023027"/>
    </source>
</evidence>
<dbReference type="Gene3D" id="3.40.309.10">
    <property type="entry name" value="Aldehyde Dehydrogenase, Chain A, domain 2"/>
    <property type="match status" value="1"/>
</dbReference>
<keyword evidence="3" id="KW-0520">NAD</keyword>
<dbReference type="Pfam" id="PF00171">
    <property type="entry name" value="Aldedh"/>
    <property type="match status" value="1"/>
</dbReference>
<sequence>MTTTAIQHFINGQISAGSSDDVQDVFNPATGQVTGRVTLASQSDVDTAVKAAIAAFPAWADTPPIRRARVLFKFLELLNTHKDALAEAITQEHGKVFTDAQGEVARGIDIVEFACGIPQLLKGDYTEQVSTGIDNWTTRQPLGVVAGITPFNFPVMVPMWMFPIAIATGNTFILKPSPLDPSASLMLADLLKQAGLPDGVFNVVQGGKESVAALMDHPEVKALSFVGSTPIANLIYERGAKHGKRVQALGGAKNHMVVMPDAHLDKAVDALIGAAYGSAGERCMAISVAVLVGDVADSVVPKLAERAKALKVKNGMQLDAEMGPIVTRQAHQRITGYIEKGVSEGAKLIVDGREFDTAQVGDDCADGFWMGGTLFDHVTPQMTIYKEEIFGPVLVCVRVPDVATAIQLINDHEFGNGVSCFTESGSVAREFGRRIQVGMVGINVPIPVPMAWHGFGGWKRSLFGDTHAYGEEGVRFYTKQKSIMQRWSDSIDNGAEFVMPTAK</sequence>
<name>A0A3S0X3D9_9GAMM</name>
<dbReference type="FunFam" id="3.40.309.10:FF:000002">
    <property type="entry name" value="Methylmalonate-semialdehyde dehydrogenase (Acylating)"/>
    <property type="match status" value="1"/>
</dbReference>
<dbReference type="GO" id="GO:0006210">
    <property type="term" value="P:thymine catabolic process"/>
    <property type="evidence" value="ECO:0007669"/>
    <property type="project" value="TreeGrafter"/>
</dbReference>
<keyword evidence="2" id="KW-0560">Oxidoreductase</keyword>
<accession>A0A3S0X3D9</accession>
<dbReference type="NCBIfam" id="TIGR01722">
    <property type="entry name" value="MMSDH"/>
    <property type="match status" value="1"/>
</dbReference>
<evidence type="ECO:0000313" key="6">
    <source>
        <dbReference type="Proteomes" id="UP000286912"/>
    </source>
</evidence>
<dbReference type="EMBL" id="RZHD01000003">
    <property type="protein sequence ID" value="RUR48861.1"/>
    <property type="molecule type" value="Genomic_DNA"/>
</dbReference>
<dbReference type="InterPro" id="IPR015590">
    <property type="entry name" value="Aldehyde_DH_dom"/>
</dbReference>
<dbReference type="InterPro" id="IPR010061">
    <property type="entry name" value="MeMal-semiAld_DH"/>
</dbReference>
<dbReference type="SUPFAM" id="SSF53720">
    <property type="entry name" value="ALDH-like"/>
    <property type="match status" value="1"/>
</dbReference>
<comment type="caution">
    <text evidence="5">The sequence shown here is derived from an EMBL/GenBank/DDBJ whole genome shotgun (WGS) entry which is preliminary data.</text>
</comment>
<dbReference type="InterPro" id="IPR016161">
    <property type="entry name" value="Ald_DH/histidinol_DH"/>
</dbReference>
<dbReference type="PROSITE" id="PS00070">
    <property type="entry name" value="ALDEHYDE_DEHYDR_CYS"/>
    <property type="match status" value="1"/>
</dbReference>
<dbReference type="FunFam" id="3.40.605.10:FF:000003">
    <property type="entry name" value="Methylmalonate-semialdehyde dehydrogenase [acylating]"/>
    <property type="match status" value="1"/>
</dbReference>
<dbReference type="InterPro" id="IPR016162">
    <property type="entry name" value="Ald_DH_N"/>
</dbReference>
<dbReference type="EC" id="1.2.1.27" evidence="1"/>
<dbReference type="GO" id="GO:0004491">
    <property type="term" value="F:methylmalonate-semialdehyde dehydrogenase (acylating, NAD) activity"/>
    <property type="evidence" value="ECO:0007669"/>
    <property type="project" value="UniProtKB-EC"/>
</dbReference>
<keyword evidence="6" id="KW-1185">Reference proteome</keyword>
<dbReference type="PANTHER" id="PTHR43866">
    <property type="entry name" value="MALONATE-SEMIALDEHYDE DEHYDROGENASE"/>
    <property type="match status" value="1"/>
</dbReference>
<evidence type="ECO:0000256" key="1">
    <source>
        <dbReference type="ARBA" id="ARBA00013048"/>
    </source>
</evidence>
<dbReference type="InterPro" id="IPR016163">
    <property type="entry name" value="Ald_DH_C"/>
</dbReference>
<feature type="domain" description="Aldehyde dehydrogenase" evidence="4">
    <location>
        <begin position="21"/>
        <end position="483"/>
    </location>
</feature>
<reference evidence="5 6" key="1">
    <citation type="submission" date="2018-12" db="EMBL/GenBank/DDBJ databases">
        <title>three novel Halomonas strain isolated from plants.</title>
        <authorList>
            <person name="Sun C."/>
        </authorList>
    </citation>
    <scope>NUCLEOTIDE SEQUENCE [LARGE SCALE GENOMIC DNA]</scope>
    <source>
        <strain evidence="5 6">RC</strain>
    </source>
</reference>
<dbReference type="RefSeq" id="WP_126951238.1">
    <property type="nucleotide sequence ID" value="NZ_RZHD01000003.1"/>
</dbReference>
<evidence type="ECO:0000313" key="5">
    <source>
        <dbReference type="EMBL" id="RUR48861.1"/>
    </source>
</evidence>
<proteinExistence type="predicted"/>
<gene>
    <name evidence="5" type="ORF">ELY37_03160</name>
</gene>
<evidence type="ECO:0000256" key="2">
    <source>
        <dbReference type="ARBA" id="ARBA00023002"/>
    </source>
</evidence>
<dbReference type="GO" id="GO:0006574">
    <property type="term" value="P:L-valine catabolic process"/>
    <property type="evidence" value="ECO:0007669"/>
    <property type="project" value="TreeGrafter"/>
</dbReference>
<dbReference type="AlphaFoldDB" id="A0A3S0X3D9"/>
<dbReference type="Proteomes" id="UP000286912">
    <property type="component" value="Unassembled WGS sequence"/>
</dbReference>
<evidence type="ECO:0000259" key="4">
    <source>
        <dbReference type="Pfam" id="PF00171"/>
    </source>
</evidence>
<organism evidence="5 6">
    <name type="scientific">Vreelandella populi</name>
    <dbReference type="NCBI Taxonomy" id="2498858"/>
    <lineage>
        <taxon>Bacteria</taxon>
        <taxon>Pseudomonadati</taxon>
        <taxon>Pseudomonadota</taxon>
        <taxon>Gammaproteobacteria</taxon>
        <taxon>Oceanospirillales</taxon>
        <taxon>Halomonadaceae</taxon>
        <taxon>Vreelandella</taxon>
    </lineage>
</organism>
<dbReference type="InterPro" id="IPR016160">
    <property type="entry name" value="Ald_DH_CS_CYS"/>
</dbReference>
<dbReference type="Gene3D" id="3.40.605.10">
    <property type="entry name" value="Aldehyde Dehydrogenase, Chain A, domain 1"/>
    <property type="match status" value="1"/>
</dbReference>
<protein>
    <recommendedName>
        <fullName evidence="1">methylmalonate-semialdehyde dehydrogenase (CoA acylating)</fullName>
        <ecNumber evidence="1">1.2.1.27</ecNumber>
    </recommendedName>
</protein>
<dbReference type="PANTHER" id="PTHR43866:SF4">
    <property type="entry name" value="MALONATE-SEMIALDEHYDE DEHYDROGENASE"/>
    <property type="match status" value="1"/>
</dbReference>